<organism evidence="1">
    <name type="scientific">marine sediment metagenome</name>
    <dbReference type="NCBI Taxonomy" id="412755"/>
    <lineage>
        <taxon>unclassified sequences</taxon>
        <taxon>metagenomes</taxon>
        <taxon>ecological metagenomes</taxon>
    </lineage>
</organism>
<sequence>MKRTCTRDYCSICKEAVERQTITIDSNGIIHTKEETETVHGAWLRGYITGHKEGREAELERVRELVNRYLYNREHD</sequence>
<dbReference type="AlphaFoldDB" id="A0A0F9G1G4"/>
<evidence type="ECO:0000313" key="1">
    <source>
        <dbReference type="EMBL" id="KKL92483.1"/>
    </source>
</evidence>
<gene>
    <name evidence="1" type="ORF">LCGC14_1884270</name>
</gene>
<name>A0A0F9G1G4_9ZZZZ</name>
<proteinExistence type="predicted"/>
<dbReference type="EMBL" id="LAZR01019451">
    <property type="protein sequence ID" value="KKL92483.1"/>
    <property type="molecule type" value="Genomic_DNA"/>
</dbReference>
<reference evidence="1" key="1">
    <citation type="journal article" date="2015" name="Nature">
        <title>Complex archaea that bridge the gap between prokaryotes and eukaryotes.</title>
        <authorList>
            <person name="Spang A."/>
            <person name="Saw J.H."/>
            <person name="Jorgensen S.L."/>
            <person name="Zaremba-Niedzwiedzka K."/>
            <person name="Martijn J."/>
            <person name="Lind A.E."/>
            <person name="van Eijk R."/>
            <person name="Schleper C."/>
            <person name="Guy L."/>
            <person name="Ettema T.J."/>
        </authorList>
    </citation>
    <scope>NUCLEOTIDE SEQUENCE</scope>
</reference>
<accession>A0A0F9G1G4</accession>
<comment type="caution">
    <text evidence="1">The sequence shown here is derived from an EMBL/GenBank/DDBJ whole genome shotgun (WGS) entry which is preliminary data.</text>
</comment>
<protein>
    <submittedName>
        <fullName evidence="1">Uncharacterized protein</fullName>
    </submittedName>
</protein>